<dbReference type="AlphaFoldDB" id="A0A4P6JLB6"/>
<dbReference type="GO" id="GO:0005975">
    <property type="term" value="P:carbohydrate metabolic process"/>
    <property type="evidence" value="ECO:0007669"/>
    <property type="project" value="InterPro"/>
</dbReference>
<organism evidence="1 2">
    <name type="scientific">Ktedonosporobacter rubrisoli</name>
    <dbReference type="NCBI Taxonomy" id="2509675"/>
    <lineage>
        <taxon>Bacteria</taxon>
        <taxon>Bacillati</taxon>
        <taxon>Chloroflexota</taxon>
        <taxon>Ktedonobacteria</taxon>
        <taxon>Ktedonobacterales</taxon>
        <taxon>Ktedonosporobacteraceae</taxon>
        <taxon>Ktedonosporobacter</taxon>
    </lineage>
</organism>
<keyword evidence="1" id="KW-0378">Hydrolase</keyword>
<sequence length="430" mass="48475">MLRFRQRCHSETTLSFIYKNRGQLSAEAEEISQGGQSVKRRTTVKLLLSGALGSAFLGASGWGQAKAMALGNSDNWSRALASYVALQKYFYKQDGSHLYLEQYPVQSGDNTYSYEWPFSQAHIATLDLSNIPGITGRQFARDLADRAQGQEHYWNTTGATGVAGYDSYPRPPYGNGGDKFYDDNEWVGLEKIQLYLMTGDRASLDRAKQIFQLVISGWDTDASHPAPGGVFWTQASWSHDRNTVSNMPGAEIGLRLYQITHDSSYLDWARKMYDWTNTNLLAPNGLYWDHIDLSGNIEKTQWSYNQGVPVGVNTLFYQITGDRSYLQKAENIASAALAFYGSDNLYKQPAPFNAIFFKNLLLLHSVNHNQSYVQAMQTYADTVWSKYRDAATGLFRFDSTKPTTQMIDQAAMTQIYAVLCWPPSRYGVLY</sequence>
<dbReference type="EMBL" id="CP035758">
    <property type="protein sequence ID" value="QBD75999.1"/>
    <property type="molecule type" value="Genomic_DNA"/>
</dbReference>
<dbReference type="PANTHER" id="PTHR47791:SF4">
    <property type="entry name" value="(PUTATIVE SECRETED PROTEIN)-RELATED"/>
    <property type="match status" value="1"/>
</dbReference>
<accession>A0A4P6JLB6</accession>
<dbReference type="KEGG" id="kbs:EPA93_08265"/>
<name>A0A4P6JLB6_KTERU</name>
<protein>
    <submittedName>
        <fullName evidence="1">Glycosyl hydrolase</fullName>
    </submittedName>
</protein>
<dbReference type="OrthoDB" id="6387072at2"/>
<evidence type="ECO:0000313" key="1">
    <source>
        <dbReference type="EMBL" id="QBD75999.1"/>
    </source>
</evidence>
<dbReference type="InterPro" id="IPR008928">
    <property type="entry name" value="6-hairpin_glycosidase_sf"/>
</dbReference>
<keyword evidence="2" id="KW-1185">Reference proteome</keyword>
<evidence type="ECO:0000313" key="2">
    <source>
        <dbReference type="Proteomes" id="UP000290365"/>
    </source>
</evidence>
<dbReference type="Proteomes" id="UP000290365">
    <property type="component" value="Chromosome"/>
</dbReference>
<dbReference type="GO" id="GO:0016787">
    <property type="term" value="F:hydrolase activity"/>
    <property type="evidence" value="ECO:0007669"/>
    <property type="project" value="UniProtKB-KW"/>
</dbReference>
<dbReference type="Pfam" id="PF03663">
    <property type="entry name" value="Glyco_hydro_76"/>
    <property type="match status" value="1"/>
</dbReference>
<dbReference type="InterPro" id="IPR053169">
    <property type="entry name" value="MUG_Protein"/>
</dbReference>
<dbReference type="SUPFAM" id="SSF48208">
    <property type="entry name" value="Six-hairpin glycosidases"/>
    <property type="match status" value="1"/>
</dbReference>
<dbReference type="Gene3D" id="1.50.10.20">
    <property type="match status" value="1"/>
</dbReference>
<dbReference type="PANTHER" id="PTHR47791">
    <property type="entry name" value="MEIOTICALLY UP-REGULATED GENE 191 PROTEIN"/>
    <property type="match status" value="1"/>
</dbReference>
<dbReference type="InterPro" id="IPR005198">
    <property type="entry name" value="Glyco_hydro_76"/>
</dbReference>
<proteinExistence type="predicted"/>
<gene>
    <name evidence="1" type="ORF">EPA93_08265</name>
</gene>
<reference evidence="1 2" key="1">
    <citation type="submission" date="2019-01" db="EMBL/GenBank/DDBJ databases">
        <title>Ktedonosporobacter rubrisoli SCAWS-G2.</title>
        <authorList>
            <person name="Huang Y."/>
            <person name="Yan B."/>
        </authorList>
    </citation>
    <scope>NUCLEOTIDE SEQUENCE [LARGE SCALE GENOMIC DNA]</scope>
    <source>
        <strain evidence="1 2">SCAWS-G2</strain>
    </source>
</reference>